<organism evidence="1">
    <name type="scientific">Cyprideis torosa</name>
    <dbReference type="NCBI Taxonomy" id="163714"/>
    <lineage>
        <taxon>Eukaryota</taxon>
        <taxon>Metazoa</taxon>
        <taxon>Ecdysozoa</taxon>
        <taxon>Arthropoda</taxon>
        <taxon>Crustacea</taxon>
        <taxon>Oligostraca</taxon>
        <taxon>Ostracoda</taxon>
        <taxon>Podocopa</taxon>
        <taxon>Podocopida</taxon>
        <taxon>Cytherocopina</taxon>
        <taxon>Cytheroidea</taxon>
        <taxon>Cytherideidae</taxon>
        <taxon>Cyprideis</taxon>
    </lineage>
</organism>
<name>A0A7R8WL00_9CRUS</name>
<dbReference type="EMBL" id="OB664710">
    <property type="protein sequence ID" value="CAD7232480.1"/>
    <property type="molecule type" value="Genomic_DNA"/>
</dbReference>
<dbReference type="AlphaFoldDB" id="A0A7R8WL00"/>
<sequence>MLANTLSRRGLGWAGIPGSVRFFRVKPSPATIVQVAPKVIEVELPTVNKSLAEKFKDRDQAMKESQHLEYVDIGFAVEKDPLWKVPTLEVNGRIRKDSSEGKFSIDISSVKDQWWSSGSASKEIAKLAEHYGIFQDLFRGAATFHPVVRMDISYPVEDLGRGEEMRVSPVHMGNLLKPQEVGHASLFPFLPLFTFISS</sequence>
<proteinExistence type="predicted"/>
<protein>
    <submittedName>
        <fullName evidence="1">Uncharacterized protein</fullName>
    </submittedName>
</protein>
<feature type="non-terminal residue" evidence="1">
    <location>
        <position position="198"/>
    </location>
</feature>
<dbReference type="OrthoDB" id="2153661at2759"/>
<reference evidence="1" key="1">
    <citation type="submission" date="2020-11" db="EMBL/GenBank/DDBJ databases">
        <authorList>
            <person name="Tran Van P."/>
        </authorList>
    </citation>
    <scope>NUCLEOTIDE SEQUENCE</scope>
</reference>
<accession>A0A7R8WL00</accession>
<gene>
    <name evidence="1" type="ORF">CTOB1V02_LOCUS10315</name>
</gene>
<evidence type="ECO:0000313" key="1">
    <source>
        <dbReference type="EMBL" id="CAD7232480.1"/>
    </source>
</evidence>